<organism evidence="2 3">
    <name type="scientific">Vigna mungo</name>
    <name type="common">Black gram</name>
    <name type="synonym">Phaseolus mungo</name>
    <dbReference type="NCBI Taxonomy" id="3915"/>
    <lineage>
        <taxon>Eukaryota</taxon>
        <taxon>Viridiplantae</taxon>
        <taxon>Streptophyta</taxon>
        <taxon>Embryophyta</taxon>
        <taxon>Tracheophyta</taxon>
        <taxon>Spermatophyta</taxon>
        <taxon>Magnoliopsida</taxon>
        <taxon>eudicotyledons</taxon>
        <taxon>Gunneridae</taxon>
        <taxon>Pentapetalae</taxon>
        <taxon>rosids</taxon>
        <taxon>fabids</taxon>
        <taxon>Fabales</taxon>
        <taxon>Fabaceae</taxon>
        <taxon>Papilionoideae</taxon>
        <taxon>50 kb inversion clade</taxon>
        <taxon>NPAAA clade</taxon>
        <taxon>indigoferoid/millettioid clade</taxon>
        <taxon>Phaseoleae</taxon>
        <taxon>Vigna</taxon>
    </lineage>
</organism>
<dbReference type="EMBL" id="CP144695">
    <property type="protein sequence ID" value="WVZ06770.1"/>
    <property type="molecule type" value="Genomic_DNA"/>
</dbReference>
<evidence type="ECO:0000313" key="2">
    <source>
        <dbReference type="EMBL" id="WVZ06770.1"/>
    </source>
</evidence>
<feature type="region of interest" description="Disordered" evidence="1">
    <location>
        <begin position="182"/>
        <end position="256"/>
    </location>
</feature>
<name>A0AAQ3NBP1_VIGMU</name>
<evidence type="ECO:0000313" key="3">
    <source>
        <dbReference type="Proteomes" id="UP001374535"/>
    </source>
</evidence>
<accession>A0AAQ3NBP1</accession>
<feature type="compositionally biased region" description="Basic and acidic residues" evidence="1">
    <location>
        <begin position="246"/>
        <end position="256"/>
    </location>
</feature>
<evidence type="ECO:0000256" key="1">
    <source>
        <dbReference type="SAM" id="MobiDB-lite"/>
    </source>
</evidence>
<sequence length="256" mass="27896">MADFENACTDLGLELELSLLEISFAICSTSNCFACAKEEFIMCKLDGNDLDEAAADESVEIGLNEEEVVNIEGTKIVLVEAGGGTNAAQRTWNLQDQQWLKEELWLLQESDMNVKNQLLTFDEELIMLKQRVGKELMHTFASHGAKQIPITIAYSLFPFITPSITQPVENCESMGSWNLARSETEKNELSKSGCAKNRKKEQAVVGDSAGGGERPETVAGGGEQPETVAGSGERPETVPAAVAGDGRQRRMMTDSE</sequence>
<protein>
    <submittedName>
        <fullName evidence="2">Uncharacterized protein</fullName>
    </submittedName>
</protein>
<keyword evidence="3" id="KW-1185">Reference proteome</keyword>
<reference evidence="2 3" key="1">
    <citation type="journal article" date="2023" name="Life. Sci Alliance">
        <title>Evolutionary insights into 3D genome organization and epigenetic landscape of Vigna mungo.</title>
        <authorList>
            <person name="Junaid A."/>
            <person name="Singh B."/>
            <person name="Bhatia S."/>
        </authorList>
    </citation>
    <scope>NUCLEOTIDE SEQUENCE [LARGE SCALE GENOMIC DNA]</scope>
    <source>
        <strain evidence="2">Urdbean</strain>
    </source>
</reference>
<dbReference type="AlphaFoldDB" id="A0AAQ3NBP1"/>
<proteinExistence type="predicted"/>
<dbReference type="Proteomes" id="UP001374535">
    <property type="component" value="Chromosome 6"/>
</dbReference>
<gene>
    <name evidence="2" type="ORF">V8G54_020116</name>
</gene>